<evidence type="ECO:0000256" key="1">
    <source>
        <dbReference type="ARBA" id="ARBA00022837"/>
    </source>
</evidence>
<evidence type="ECO:0000256" key="2">
    <source>
        <dbReference type="SAM" id="SignalP"/>
    </source>
</evidence>
<dbReference type="InterPro" id="IPR002048">
    <property type="entry name" value="EF_hand_dom"/>
</dbReference>
<reference evidence="4" key="2">
    <citation type="submission" date="2014-05" db="EMBL/GenBank/DDBJ databases">
        <title>The genome and life-stage specific transcriptomes of Globodera pallida elucidate key aspects of plant parasitism by a cyst nematode.</title>
        <authorList>
            <person name="Cotton J.A."/>
            <person name="Lilley C.J."/>
            <person name="Jones L.M."/>
            <person name="Kikuchi T."/>
            <person name="Reid A.J."/>
            <person name="Thorpe P."/>
            <person name="Tsai I.J."/>
            <person name="Beasley H."/>
            <person name="Blok V."/>
            <person name="Cock P.J.A."/>
            <person name="Van den Akker S.E."/>
            <person name="Holroyd N."/>
            <person name="Hunt M."/>
            <person name="Mantelin S."/>
            <person name="Naghra H."/>
            <person name="Pain A."/>
            <person name="Palomares-Rius J.E."/>
            <person name="Zarowiecki M."/>
            <person name="Berriman M."/>
            <person name="Jones J.T."/>
            <person name="Urwin P.E."/>
        </authorList>
    </citation>
    <scope>NUCLEOTIDE SEQUENCE [LARGE SCALE GENOMIC DNA]</scope>
    <source>
        <strain evidence="4">Lindley</strain>
    </source>
</reference>
<proteinExistence type="predicted"/>
<evidence type="ECO:0000313" key="5">
    <source>
        <dbReference type="WBParaSite" id="GPLIN_000178500"/>
    </source>
</evidence>
<dbReference type="WBParaSite" id="GPLIN_000178500">
    <property type="protein sequence ID" value="GPLIN_000178500"/>
    <property type="gene ID" value="GPLIN_000178500"/>
</dbReference>
<protein>
    <submittedName>
        <fullName evidence="5">EF-hand domain-containing protein</fullName>
    </submittedName>
</protein>
<reference evidence="5" key="3">
    <citation type="submission" date="2016-06" db="UniProtKB">
        <authorList>
            <consortium name="WormBaseParasite"/>
        </authorList>
    </citation>
    <scope>IDENTIFICATION</scope>
</reference>
<keyword evidence="2" id="KW-0732">Signal</keyword>
<dbReference type="PROSITE" id="PS50222">
    <property type="entry name" value="EF_HAND_2"/>
    <property type="match status" value="1"/>
</dbReference>
<name>A0A183BMF0_GLOPA</name>
<feature type="chain" id="PRO_5008146334" evidence="2">
    <location>
        <begin position="25"/>
        <end position="200"/>
    </location>
</feature>
<dbReference type="Gene3D" id="1.10.238.10">
    <property type="entry name" value="EF-hand"/>
    <property type="match status" value="1"/>
</dbReference>
<sequence length="200" mass="21343">MLSIVTVIGIGLVLSFAKIDTVSACGKLTFENGCCHSIICPSLSGNCNFFSKNCAVCEFVFDPSDDCKLIRKCSCVHCCKPEYATDCPQGCADCIDDGETECVHAFGNGCGAAKALFSGFAERMAKNTAMKAEFAMAREKIIDLNGNGFFTQEEAIRHLAASGRLSAVALAENASWFDAMDKNGNQKIEPEEFDASLGGN</sequence>
<dbReference type="CDD" id="cd00051">
    <property type="entry name" value="EFh"/>
    <property type="match status" value="1"/>
</dbReference>
<dbReference type="InterPro" id="IPR018247">
    <property type="entry name" value="EF_Hand_1_Ca_BS"/>
</dbReference>
<feature type="signal peptide" evidence="2">
    <location>
        <begin position="1"/>
        <end position="24"/>
    </location>
</feature>
<dbReference type="SUPFAM" id="SSF47473">
    <property type="entry name" value="EF-hand"/>
    <property type="match status" value="1"/>
</dbReference>
<dbReference type="InterPro" id="IPR011992">
    <property type="entry name" value="EF-hand-dom_pair"/>
</dbReference>
<dbReference type="AlphaFoldDB" id="A0A183BMF0"/>
<keyword evidence="1" id="KW-0106">Calcium</keyword>
<evidence type="ECO:0000313" key="4">
    <source>
        <dbReference type="Proteomes" id="UP000050741"/>
    </source>
</evidence>
<reference evidence="4" key="1">
    <citation type="submission" date="2013-12" db="EMBL/GenBank/DDBJ databases">
        <authorList>
            <person name="Aslett M."/>
        </authorList>
    </citation>
    <scope>NUCLEOTIDE SEQUENCE [LARGE SCALE GENOMIC DNA]</scope>
    <source>
        <strain evidence="4">Lindley</strain>
    </source>
</reference>
<feature type="domain" description="EF-hand" evidence="3">
    <location>
        <begin position="168"/>
        <end position="200"/>
    </location>
</feature>
<dbReference type="Proteomes" id="UP000050741">
    <property type="component" value="Unassembled WGS sequence"/>
</dbReference>
<dbReference type="GO" id="GO:0005509">
    <property type="term" value="F:calcium ion binding"/>
    <property type="evidence" value="ECO:0007669"/>
    <property type="project" value="InterPro"/>
</dbReference>
<dbReference type="PROSITE" id="PS00018">
    <property type="entry name" value="EF_HAND_1"/>
    <property type="match status" value="1"/>
</dbReference>
<evidence type="ECO:0000259" key="3">
    <source>
        <dbReference type="PROSITE" id="PS50222"/>
    </source>
</evidence>
<organism evidence="4 5">
    <name type="scientific">Globodera pallida</name>
    <name type="common">Potato cyst nematode worm</name>
    <name type="synonym">Heterodera pallida</name>
    <dbReference type="NCBI Taxonomy" id="36090"/>
    <lineage>
        <taxon>Eukaryota</taxon>
        <taxon>Metazoa</taxon>
        <taxon>Ecdysozoa</taxon>
        <taxon>Nematoda</taxon>
        <taxon>Chromadorea</taxon>
        <taxon>Rhabditida</taxon>
        <taxon>Tylenchina</taxon>
        <taxon>Tylenchomorpha</taxon>
        <taxon>Tylenchoidea</taxon>
        <taxon>Heteroderidae</taxon>
        <taxon>Heteroderinae</taxon>
        <taxon>Globodera</taxon>
    </lineage>
</organism>
<keyword evidence="4" id="KW-1185">Reference proteome</keyword>
<accession>A0A183BMF0</accession>